<dbReference type="AlphaFoldDB" id="A0AAJ4MSA3"/>
<proteinExistence type="predicted"/>
<dbReference type="EMBL" id="CP071520">
    <property type="protein sequence ID" value="QSX95982.1"/>
    <property type="molecule type" value="Genomic_DNA"/>
</dbReference>
<gene>
    <name evidence="1" type="ORF">J3P46_25710</name>
</gene>
<evidence type="ECO:0000313" key="1">
    <source>
        <dbReference type="EMBL" id="QSX95982.1"/>
    </source>
</evidence>
<name>A0AAJ4MSA3_9BURK</name>
<accession>A0AAJ4MSA3</accession>
<reference evidence="1 2" key="1">
    <citation type="submission" date="2021-03" db="EMBL/GenBank/DDBJ databases">
        <title>Draft genome sequence of Janthinobacterium sp. strain PLB02 isolated from infected primmorphs (Lubomirskia baicalensis).</title>
        <authorList>
            <person name="Chernogor L.I."/>
            <person name="Belikov S.I."/>
            <person name="Petrushin I.S."/>
        </authorList>
    </citation>
    <scope>NUCLEOTIDE SEQUENCE [LARGE SCALE GENOMIC DNA]</scope>
    <source>
        <strain evidence="1 2">PLB02</strain>
    </source>
</reference>
<dbReference type="Proteomes" id="UP000662821">
    <property type="component" value="Chromosome"/>
</dbReference>
<sequence length="133" mass="15946">MTRASLACFYPARRHRSEDRLRHRMPLFVSRFFVARSGAAAHVHRMRRHRKVRPFFRRIARAATHFFDGANARETASKYRFRTRWRRHLARDCAIARVTCKKAGENVSCRLRIDKVFVYFMRLQMRALECGVF</sequence>
<protein>
    <submittedName>
        <fullName evidence="1">Uncharacterized protein</fullName>
    </submittedName>
</protein>
<organism evidence="1 2">
    <name type="scientific">Janthinobacterium lividum</name>
    <dbReference type="NCBI Taxonomy" id="29581"/>
    <lineage>
        <taxon>Bacteria</taxon>
        <taxon>Pseudomonadati</taxon>
        <taxon>Pseudomonadota</taxon>
        <taxon>Betaproteobacteria</taxon>
        <taxon>Burkholderiales</taxon>
        <taxon>Oxalobacteraceae</taxon>
        <taxon>Janthinobacterium</taxon>
    </lineage>
</organism>
<dbReference type="RefSeq" id="WP_151097019.1">
    <property type="nucleotide sequence ID" value="NZ_CP071520.1"/>
</dbReference>
<evidence type="ECO:0000313" key="2">
    <source>
        <dbReference type="Proteomes" id="UP000662821"/>
    </source>
</evidence>